<comment type="caution">
    <text evidence="14">The sequence shown here is derived from an EMBL/GenBank/DDBJ whole genome shotgun (WGS) entry which is preliminary data.</text>
</comment>
<dbReference type="CDD" id="cd06225">
    <property type="entry name" value="HAMP"/>
    <property type="match status" value="1"/>
</dbReference>
<feature type="transmembrane region" description="Helical" evidence="10">
    <location>
        <begin position="29"/>
        <end position="50"/>
    </location>
</feature>
<keyword evidence="7" id="KW-0902">Two-component regulatory system</keyword>
<evidence type="ECO:0000259" key="13">
    <source>
        <dbReference type="PROSITE" id="PS50885"/>
    </source>
</evidence>
<evidence type="ECO:0000256" key="7">
    <source>
        <dbReference type="ARBA" id="ARBA00023012"/>
    </source>
</evidence>
<keyword evidence="4 8" id="KW-0597">Phosphoprotein</keyword>
<evidence type="ECO:0000256" key="8">
    <source>
        <dbReference type="PROSITE-ProRule" id="PRU00169"/>
    </source>
</evidence>
<dbReference type="Gene3D" id="3.40.50.2300">
    <property type="match status" value="1"/>
</dbReference>
<dbReference type="EC" id="2.7.13.3" evidence="3"/>
<dbReference type="InterPro" id="IPR004358">
    <property type="entry name" value="Sig_transdc_His_kin-like_C"/>
</dbReference>
<keyword evidence="10" id="KW-1133">Transmembrane helix</keyword>
<reference evidence="14 15" key="1">
    <citation type="submission" date="2020-03" db="EMBL/GenBank/DDBJ databases">
        <title>Draft Genome Sequence of 2-Methylisoborneol Producing Pseudanabaena yagii Strain GIHE-NHR1 Isolated from North Han River in South Korea.</title>
        <authorList>
            <person name="Jeong J."/>
        </authorList>
    </citation>
    <scope>NUCLEOTIDE SEQUENCE [LARGE SCALE GENOMIC DNA]</scope>
    <source>
        <strain evidence="14 15">GIHE-NHR1</strain>
    </source>
</reference>
<keyword evidence="6" id="KW-0418">Kinase</keyword>
<comment type="catalytic activity">
    <reaction evidence="1">
        <text>ATP + protein L-histidine = ADP + protein N-phospho-L-histidine.</text>
        <dbReference type="EC" id="2.7.13.3"/>
    </reaction>
</comment>
<keyword evidence="15" id="KW-1185">Reference proteome</keyword>
<dbReference type="PRINTS" id="PR00344">
    <property type="entry name" value="BCTRLSENSOR"/>
</dbReference>
<dbReference type="CDD" id="cd16922">
    <property type="entry name" value="HATPase_EvgS-ArcB-TorS-like"/>
    <property type="match status" value="1"/>
</dbReference>
<dbReference type="SUPFAM" id="SSF55874">
    <property type="entry name" value="ATPase domain of HSP90 chaperone/DNA topoisomerase II/histidine kinase"/>
    <property type="match status" value="1"/>
</dbReference>
<evidence type="ECO:0000313" key="15">
    <source>
        <dbReference type="Proteomes" id="UP000738376"/>
    </source>
</evidence>
<name>A0ABX1M0C9_9CYAN</name>
<comment type="subcellular location">
    <subcellularLocation>
        <location evidence="2">Membrane</location>
    </subcellularLocation>
</comment>
<keyword evidence="9" id="KW-0175">Coiled coil</keyword>
<dbReference type="InterPro" id="IPR036097">
    <property type="entry name" value="HisK_dim/P_sf"/>
</dbReference>
<dbReference type="SMART" id="SM00388">
    <property type="entry name" value="HisKA"/>
    <property type="match status" value="1"/>
</dbReference>
<dbReference type="Pfam" id="PF00072">
    <property type="entry name" value="Response_reg"/>
    <property type="match status" value="1"/>
</dbReference>
<feature type="domain" description="HAMP" evidence="13">
    <location>
        <begin position="388"/>
        <end position="440"/>
    </location>
</feature>
<dbReference type="InterPro" id="IPR011006">
    <property type="entry name" value="CheY-like_superfamily"/>
</dbReference>
<dbReference type="PROSITE" id="PS50110">
    <property type="entry name" value="RESPONSE_REGULATORY"/>
    <property type="match status" value="1"/>
</dbReference>
<evidence type="ECO:0000313" key="14">
    <source>
        <dbReference type="EMBL" id="NMF60660.1"/>
    </source>
</evidence>
<evidence type="ECO:0000256" key="3">
    <source>
        <dbReference type="ARBA" id="ARBA00012438"/>
    </source>
</evidence>
<feature type="transmembrane region" description="Helical" evidence="10">
    <location>
        <begin position="368"/>
        <end position="391"/>
    </location>
</feature>
<keyword evidence="10" id="KW-0472">Membrane</keyword>
<feature type="domain" description="Response regulatory" evidence="12">
    <location>
        <begin position="750"/>
        <end position="867"/>
    </location>
</feature>
<accession>A0ABX1M0C9</accession>
<keyword evidence="10" id="KW-0812">Transmembrane</keyword>
<organism evidence="14 15">
    <name type="scientific">Pseudanabaena yagii GIHE-NHR1</name>
    <dbReference type="NCBI Taxonomy" id="2722753"/>
    <lineage>
        <taxon>Bacteria</taxon>
        <taxon>Bacillati</taxon>
        <taxon>Cyanobacteriota</taxon>
        <taxon>Cyanophyceae</taxon>
        <taxon>Pseudanabaenales</taxon>
        <taxon>Pseudanabaenaceae</taxon>
        <taxon>Pseudanabaena</taxon>
        <taxon>Pseudanabaena yagii</taxon>
    </lineage>
</organism>
<evidence type="ECO:0000256" key="2">
    <source>
        <dbReference type="ARBA" id="ARBA00004370"/>
    </source>
</evidence>
<dbReference type="Gene3D" id="1.10.287.130">
    <property type="match status" value="1"/>
</dbReference>
<dbReference type="PANTHER" id="PTHR43047:SF72">
    <property type="entry name" value="OSMOSENSING HISTIDINE PROTEIN KINASE SLN1"/>
    <property type="match status" value="1"/>
</dbReference>
<dbReference type="Pfam" id="PF02518">
    <property type="entry name" value="HATPase_c"/>
    <property type="match status" value="1"/>
</dbReference>
<dbReference type="SUPFAM" id="SSF47384">
    <property type="entry name" value="Homodimeric domain of signal transducing histidine kinase"/>
    <property type="match status" value="1"/>
</dbReference>
<evidence type="ECO:0000256" key="1">
    <source>
        <dbReference type="ARBA" id="ARBA00000085"/>
    </source>
</evidence>
<dbReference type="Gene3D" id="3.30.450.20">
    <property type="entry name" value="PAS domain"/>
    <property type="match status" value="1"/>
</dbReference>
<dbReference type="InterPro" id="IPR003594">
    <property type="entry name" value="HATPase_dom"/>
</dbReference>
<dbReference type="CDD" id="cd00082">
    <property type="entry name" value="HisKA"/>
    <property type="match status" value="1"/>
</dbReference>
<dbReference type="InterPro" id="IPR005467">
    <property type="entry name" value="His_kinase_dom"/>
</dbReference>
<dbReference type="Gene3D" id="3.30.565.10">
    <property type="entry name" value="Histidine kinase-like ATPase, C-terminal domain"/>
    <property type="match status" value="1"/>
</dbReference>
<protein>
    <recommendedName>
        <fullName evidence="3">histidine kinase</fullName>
        <ecNumber evidence="3">2.7.13.3</ecNumber>
    </recommendedName>
</protein>
<dbReference type="Proteomes" id="UP000738376">
    <property type="component" value="Unassembled WGS sequence"/>
</dbReference>
<evidence type="ECO:0000259" key="11">
    <source>
        <dbReference type="PROSITE" id="PS50109"/>
    </source>
</evidence>
<dbReference type="SUPFAM" id="SSF52172">
    <property type="entry name" value="CheY-like"/>
    <property type="match status" value="1"/>
</dbReference>
<gene>
    <name evidence="14" type="ORF">HC246_22160</name>
</gene>
<sequence length="958" mass="108282">MKSPQAITSPKKHSKKLFQRFQGISLRSFVVLPFMLQIVGTVGLVGYLSFKSGQQSVKDLADRLEIEIANRVDKETSNFLDSPHLVNQVLLSTIYSEKLNLENRQDLEKFFFNQVKHHGIVHYLFYVDNLGNFTGVQQLDNGEFIAKSKDKSTGENRNIYELNERGQRGKLIKSAKFDSQEYFLFDQPKDLKNSIKKERVNKSIWSEVSLSSSMLALEIKAGTAVYNQAGEIQGVLGVEIFLTQISQFLHNLNISKSGNSLIIERSGAIIASSTAEPPYIKKNNEQVRLLATESRDPLTQAIAKHLLQKFGSFEQIKSAQKFAFEFQGELQFVYIQPLVDPRGIDWLTIIVIPESDFMTQIYANTRTTVLLCALALAIAIGCGLLTSRWIARPILRLGTASVAITQGDLNQNVESPSIIELKVLSDSFNEMAQQLRTSFENLDVTNHKLDQANRELETTNQELEIRVEQRTNELQQAKERAEVANTAKSEFLSNMSHELRTPLNAILGFTQIMTRDRSLSQSQKDNLNIIGRSGEHLLELINDVLDMAKIESGKILLQETDFDLMELLDLIVEMFQIRVDAKNIYLNLETSADLPQFIKTDEKKLRQVLINLVSNAVKFTQTGGITIRVYLGNSSASLASDEAHSERLNIYFSITDTGTGIAEQEFDRVFDPFAQTESGRKSEQGSGLGLAISQQFVQLMGGNITFSSQVGVGTTFQFHIQAEPSNSSKVFSTKPTHRVIGLAPSQSTYRILVVDDRWENRQVLVQLLAPIGFEVKESENGKIAVEVWEQWQPHLIWMDMRMPVMNGYEAATQIKSHLKGQATTIIALTATSTLEEERQVLLSSGCDDFVRKPFNEKIIFDKISHYLGVSYIFEDFDEQTSVRMKTPDQFTSESLLVMPKEWLEQLHVAASKLNANDIDLLLKQVPKEHIQLKTKIEEYMNNFDFDQIIALAQEVLYR</sequence>
<dbReference type="Pfam" id="PF00672">
    <property type="entry name" value="HAMP"/>
    <property type="match status" value="1"/>
</dbReference>
<evidence type="ECO:0000256" key="9">
    <source>
        <dbReference type="SAM" id="Coils"/>
    </source>
</evidence>
<keyword evidence="5" id="KW-0808">Transferase</keyword>
<evidence type="ECO:0000259" key="12">
    <source>
        <dbReference type="PROSITE" id="PS50110"/>
    </source>
</evidence>
<dbReference type="PROSITE" id="PS50109">
    <property type="entry name" value="HIS_KIN"/>
    <property type="match status" value="1"/>
</dbReference>
<evidence type="ECO:0000256" key="4">
    <source>
        <dbReference type="ARBA" id="ARBA00022553"/>
    </source>
</evidence>
<dbReference type="Gene3D" id="6.10.340.10">
    <property type="match status" value="1"/>
</dbReference>
<dbReference type="RefSeq" id="WP_169365588.1">
    <property type="nucleotide sequence ID" value="NZ_JAAVJL010000003.1"/>
</dbReference>
<dbReference type="EMBL" id="JAAVJL010000003">
    <property type="protein sequence ID" value="NMF60660.1"/>
    <property type="molecule type" value="Genomic_DNA"/>
</dbReference>
<feature type="domain" description="Histidine kinase" evidence="11">
    <location>
        <begin position="494"/>
        <end position="724"/>
    </location>
</feature>
<dbReference type="SMART" id="SM00448">
    <property type="entry name" value="REC"/>
    <property type="match status" value="1"/>
</dbReference>
<proteinExistence type="predicted"/>
<dbReference type="SMART" id="SM00387">
    <property type="entry name" value="HATPase_c"/>
    <property type="match status" value="1"/>
</dbReference>
<feature type="coiled-coil region" evidence="9">
    <location>
        <begin position="442"/>
        <end position="487"/>
    </location>
</feature>
<evidence type="ECO:0000256" key="6">
    <source>
        <dbReference type="ARBA" id="ARBA00022777"/>
    </source>
</evidence>
<dbReference type="PROSITE" id="PS50885">
    <property type="entry name" value="HAMP"/>
    <property type="match status" value="1"/>
</dbReference>
<dbReference type="InterPro" id="IPR001789">
    <property type="entry name" value="Sig_transdc_resp-reg_receiver"/>
</dbReference>
<dbReference type="InterPro" id="IPR003660">
    <property type="entry name" value="HAMP_dom"/>
</dbReference>
<dbReference type="SMART" id="SM00304">
    <property type="entry name" value="HAMP"/>
    <property type="match status" value="1"/>
</dbReference>
<dbReference type="InterPro" id="IPR036890">
    <property type="entry name" value="HATPase_C_sf"/>
</dbReference>
<feature type="modified residue" description="4-aspartylphosphate" evidence="8">
    <location>
        <position position="799"/>
    </location>
</feature>
<evidence type="ECO:0000256" key="5">
    <source>
        <dbReference type="ARBA" id="ARBA00022679"/>
    </source>
</evidence>
<dbReference type="PANTHER" id="PTHR43047">
    <property type="entry name" value="TWO-COMPONENT HISTIDINE PROTEIN KINASE"/>
    <property type="match status" value="1"/>
</dbReference>
<dbReference type="Pfam" id="PF00512">
    <property type="entry name" value="HisKA"/>
    <property type="match status" value="1"/>
</dbReference>
<dbReference type="CDD" id="cd17546">
    <property type="entry name" value="REC_hyHK_CKI1_RcsC-like"/>
    <property type="match status" value="1"/>
</dbReference>
<dbReference type="SUPFAM" id="SSF158472">
    <property type="entry name" value="HAMP domain-like"/>
    <property type="match status" value="1"/>
</dbReference>
<evidence type="ECO:0000256" key="10">
    <source>
        <dbReference type="SAM" id="Phobius"/>
    </source>
</evidence>
<dbReference type="InterPro" id="IPR003661">
    <property type="entry name" value="HisK_dim/P_dom"/>
</dbReference>